<dbReference type="EMBL" id="QPIZ01000033">
    <property type="protein sequence ID" value="RCW28974.1"/>
    <property type="molecule type" value="Genomic_DNA"/>
</dbReference>
<dbReference type="PANTHER" id="PTHR40459">
    <property type="entry name" value="CONSERVED HYPOTHETICAL ALANINE AND LEUCINE RICH PROTEIN"/>
    <property type="match status" value="1"/>
</dbReference>
<keyword evidence="4" id="KW-1185">Reference proteome</keyword>
<feature type="domain" description="Pyrroline-5-carboxylate reductase catalytic N-terminal" evidence="1">
    <location>
        <begin position="7"/>
        <end position="83"/>
    </location>
</feature>
<proteinExistence type="predicted"/>
<dbReference type="InterPro" id="IPR018931">
    <property type="entry name" value="DUF2520"/>
</dbReference>
<evidence type="ECO:0000313" key="4">
    <source>
        <dbReference type="Proteomes" id="UP000252733"/>
    </source>
</evidence>
<feature type="domain" description="DUF2520" evidence="2">
    <location>
        <begin position="127"/>
        <end position="251"/>
    </location>
</feature>
<dbReference type="Pfam" id="PF03807">
    <property type="entry name" value="F420_oxidored"/>
    <property type="match status" value="1"/>
</dbReference>
<dbReference type="SUPFAM" id="SSF51735">
    <property type="entry name" value="NAD(P)-binding Rossmann-fold domains"/>
    <property type="match status" value="1"/>
</dbReference>
<dbReference type="Proteomes" id="UP000252733">
    <property type="component" value="Unassembled WGS sequence"/>
</dbReference>
<evidence type="ECO:0000313" key="3">
    <source>
        <dbReference type="EMBL" id="RCW28974.1"/>
    </source>
</evidence>
<evidence type="ECO:0000259" key="1">
    <source>
        <dbReference type="Pfam" id="PF03807"/>
    </source>
</evidence>
<accession>A0A368UNJ4</accession>
<dbReference type="InterPro" id="IPR036291">
    <property type="entry name" value="NAD(P)-bd_dom_sf"/>
</dbReference>
<organism evidence="3 4">
    <name type="scientific">Marinilabilia salmonicolor</name>
    <dbReference type="NCBI Taxonomy" id="989"/>
    <lineage>
        <taxon>Bacteria</taxon>
        <taxon>Pseudomonadati</taxon>
        <taxon>Bacteroidota</taxon>
        <taxon>Bacteroidia</taxon>
        <taxon>Marinilabiliales</taxon>
        <taxon>Marinilabiliaceae</taxon>
        <taxon>Marinilabilia</taxon>
    </lineage>
</organism>
<dbReference type="InterPro" id="IPR037108">
    <property type="entry name" value="TM1727-like_C_sf"/>
</dbReference>
<name>A0A368UNJ4_9BACT</name>
<reference evidence="3 4" key="1">
    <citation type="submission" date="2018-07" db="EMBL/GenBank/DDBJ databases">
        <title>Freshwater and sediment microbial communities from various areas in North America, analyzing microbe dynamics in response to fracking.</title>
        <authorList>
            <person name="Lamendella R."/>
        </authorList>
    </citation>
    <scope>NUCLEOTIDE SEQUENCE [LARGE SCALE GENOMIC DNA]</scope>
    <source>
        <strain evidence="3 4">160A</strain>
    </source>
</reference>
<dbReference type="Pfam" id="PF10728">
    <property type="entry name" value="DUF2520"/>
    <property type="match status" value="1"/>
</dbReference>
<dbReference type="Gene3D" id="1.10.1040.20">
    <property type="entry name" value="ProC-like, C-terminal domain"/>
    <property type="match status" value="1"/>
</dbReference>
<evidence type="ECO:0000259" key="2">
    <source>
        <dbReference type="Pfam" id="PF10728"/>
    </source>
</evidence>
<sequence>MTNITSVVLLGTGNVGTHLAKALTESGIEIRQIYSRSQENAEEVALPKNIQAISDFKEADTSADLWLISVSDDAIPEIAGSLPDFNGIVAHTAGSIPLEVLSRFKKSGVFYPFQTLSKERKIDYNDVPFLIEGSDEETTQKLLRLAGILSAKISRADSSLRATLHIAAVLSCNFVNHLYSLSADLLESGGLSFKYLTPLIKETTQKILYMSPREAQTGPAIRNDREVMEKHLKRLENNPSLREIYRLISDDILKYHKQE</sequence>
<dbReference type="InterPro" id="IPR008927">
    <property type="entry name" value="6-PGluconate_DH-like_C_sf"/>
</dbReference>
<protein>
    <submittedName>
        <fullName evidence="3">Putative short-subunit dehydrogenase-like oxidoreductase (DUF2520 family)</fullName>
    </submittedName>
</protein>
<dbReference type="InterPro" id="IPR028939">
    <property type="entry name" value="P5C_Rdtase_cat_N"/>
</dbReference>
<dbReference type="SUPFAM" id="SSF48179">
    <property type="entry name" value="6-phosphogluconate dehydrogenase C-terminal domain-like"/>
    <property type="match status" value="1"/>
</dbReference>
<dbReference type="AlphaFoldDB" id="A0A368UNJ4"/>
<dbReference type="Gene3D" id="3.40.50.720">
    <property type="entry name" value="NAD(P)-binding Rossmann-like Domain"/>
    <property type="match status" value="1"/>
</dbReference>
<dbReference type="PANTHER" id="PTHR40459:SF1">
    <property type="entry name" value="CONSERVED HYPOTHETICAL ALANINE AND LEUCINE RICH PROTEIN"/>
    <property type="match status" value="1"/>
</dbReference>
<dbReference type="RefSeq" id="WP_114437998.1">
    <property type="nucleotide sequence ID" value="NZ_QPIZ01000033.1"/>
</dbReference>
<comment type="caution">
    <text evidence="3">The sequence shown here is derived from an EMBL/GenBank/DDBJ whole genome shotgun (WGS) entry which is preliminary data.</text>
</comment>
<gene>
    <name evidence="3" type="ORF">DFO77_13327</name>
</gene>